<dbReference type="OrthoDB" id="5148183at2759"/>
<dbReference type="EMBL" id="CABFNO020001443">
    <property type="protein sequence ID" value="CAG9987971.1"/>
    <property type="molecule type" value="Genomic_DNA"/>
</dbReference>
<feature type="compositionally biased region" description="Basic and acidic residues" evidence="1">
    <location>
        <begin position="69"/>
        <end position="79"/>
    </location>
</feature>
<evidence type="ECO:0000313" key="3">
    <source>
        <dbReference type="Proteomes" id="UP000754883"/>
    </source>
</evidence>
<accession>A0A9N9UHU0</accession>
<gene>
    <name evidence="2" type="ORF">CBYS24578_00010614</name>
</gene>
<evidence type="ECO:0000313" key="2">
    <source>
        <dbReference type="EMBL" id="CAG9987971.1"/>
    </source>
</evidence>
<sequence>MGIFNSKPAPEPSPTELESNFDEQPTFVPYSDTIKKASRRANPSGQYSSFLISKAVPDPGPKVSGSDPKSIEDRTRVRESSAIGHNSYPTTRMFGTNIRRRRTSAPMVPHSSREAGDDYFSVNHHTGSGISWSDKAYDRTTPDVKNNKK</sequence>
<feature type="compositionally biased region" description="Polar residues" evidence="1">
    <location>
        <begin position="83"/>
        <end position="94"/>
    </location>
</feature>
<name>A0A9N9UHU0_9HYPO</name>
<feature type="compositionally biased region" description="Basic and acidic residues" evidence="1">
    <location>
        <begin position="135"/>
        <end position="149"/>
    </location>
</feature>
<protein>
    <submittedName>
        <fullName evidence="2">Uncharacterized protein</fullName>
    </submittedName>
</protein>
<proteinExistence type="predicted"/>
<evidence type="ECO:0000256" key="1">
    <source>
        <dbReference type="SAM" id="MobiDB-lite"/>
    </source>
</evidence>
<feature type="compositionally biased region" description="Polar residues" evidence="1">
    <location>
        <begin position="41"/>
        <end position="51"/>
    </location>
</feature>
<feature type="region of interest" description="Disordered" evidence="1">
    <location>
        <begin position="1"/>
        <end position="149"/>
    </location>
</feature>
<dbReference type="AlphaFoldDB" id="A0A9N9UHU0"/>
<reference evidence="2" key="1">
    <citation type="submission" date="2021-10" db="EMBL/GenBank/DDBJ databases">
        <authorList>
            <person name="Piombo E."/>
        </authorList>
    </citation>
    <scope>NUCLEOTIDE SEQUENCE</scope>
</reference>
<organism evidence="2 3">
    <name type="scientific">Clonostachys byssicola</name>
    <dbReference type="NCBI Taxonomy" id="160290"/>
    <lineage>
        <taxon>Eukaryota</taxon>
        <taxon>Fungi</taxon>
        <taxon>Dikarya</taxon>
        <taxon>Ascomycota</taxon>
        <taxon>Pezizomycotina</taxon>
        <taxon>Sordariomycetes</taxon>
        <taxon>Hypocreomycetidae</taxon>
        <taxon>Hypocreales</taxon>
        <taxon>Bionectriaceae</taxon>
        <taxon>Clonostachys</taxon>
    </lineage>
</organism>
<dbReference type="Proteomes" id="UP000754883">
    <property type="component" value="Unassembled WGS sequence"/>
</dbReference>
<keyword evidence="3" id="KW-1185">Reference proteome</keyword>
<comment type="caution">
    <text evidence="2">The sequence shown here is derived from an EMBL/GenBank/DDBJ whole genome shotgun (WGS) entry which is preliminary data.</text>
</comment>